<comment type="similarity">
    <text evidence="1 4">Belongs to the aldehyde dehydrogenase family.</text>
</comment>
<sequence length="499" mass="53627">MPDNCVTILNSVTRFLDRQHGLYINGQWQASQAEQRLAVYNPADGQQISSTADANAADVALAVSSAHQAFTAGVWAQRLPAERERILLRYADLLEQHCEELAQLETLEQGKSINISRAFEVGCTLNWMRYTAGLTTKITGQTLDVSIPMPPGARYQVYTRKEPIGVVAGIVPWNFPLLIGMRKVMPALAAGCSIVIKPSETTPLTLLRMAELASEAGVPPGVFNVVTGRGAVCGKALTEHPLIAKVSFTGSTPVGKGIARAAADRLTRVTLELGGKNPAIVLQDADLQQVIEGLMAGSFLNQGQVCAASSRIYIEAPIYDRLVAGFEQAVKSLSVGPGMDGSTQINPLVSLAHRNKVAAYLDDARNKRAELISGSAGPDAQGFYIPPTLVINPDDSLNLAREEVFGPVVNLIRVADAEEALRKANDTDYGLTASLWTTSLQAAMAYTPRIQAGTVWVNTHTLIDANMPFGGFKQSGSGRDFGPDWLDAYTESKSVCIRY</sequence>
<gene>
    <name evidence="6" type="ORF">BMI79_05085</name>
</gene>
<evidence type="ECO:0000256" key="3">
    <source>
        <dbReference type="PROSITE-ProRule" id="PRU10007"/>
    </source>
</evidence>
<dbReference type="Gene3D" id="3.40.309.10">
    <property type="entry name" value="Aldehyde Dehydrogenase, Chain A, domain 2"/>
    <property type="match status" value="1"/>
</dbReference>
<proteinExistence type="inferred from homology"/>
<organism evidence="6 7">
    <name type="scientific">Serratia oryzae</name>
    <dbReference type="NCBI Taxonomy" id="2034155"/>
    <lineage>
        <taxon>Bacteria</taxon>
        <taxon>Pseudomonadati</taxon>
        <taxon>Pseudomonadota</taxon>
        <taxon>Gammaproteobacteria</taxon>
        <taxon>Enterobacterales</taxon>
        <taxon>Yersiniaceae</taxon>
        <taxon>Serratia</taxon>
    </lineage>
</organism>
<keyword evidence="2 4" id="KW-0560">Oxidoreductase</keyword>
<dbReference type="AlphaFoldDB" id="A0A1S8CN74"/>
<dbReference type="Gene3D" id="3.40.605.10">
    <property type="entry name" value="Aldehyde Dehydrogenase, Chain A, domain 1"/>
    <property type="match status" value="1"/>
</dbReference>
<keyword evidence="7" id="KW-1185">Reference proteome</keyword>
<dbReference type="Pfam" id="PF00171">
    <property type="entry name" value="Aldedh"/>
    <property type="match status" value="1"/>
</dbReference>
<dbReference type="PROSITE" id="PS00687">
    <property type="entry name" value="ALDEHYDE_DEHYDR_GLU"/>
    <property type="match status" value="1"/>
</dbReference>
<dbReference type="EMBL" id="MOXD01000002">
    <property type="protein sequence ID" value="OMQ25680.1"/>
    <property type="molecule type" value="Genomic_DNA"/>
</dbReference>
<evidence type="ECO:0000313" key="6">
    <source>
        <dbReference type="EMBL" id="OMQ25680.1"/>
    </source>
</evidence>
<evidence type="ECO:0000256" key="4">
    <source>
        <dbReference type="RuleBase" id="RU003345"/>
    </source>
</evidence>
<dbReference type="FunFam" id="3.40.309.10:FF:000009">
    <property type="entry name" value="Aldehyde dehydrogenase A"/>
    <property type="match status" value="1"/>
</dbReference>
<dbReference type="SUPFAM" id="SSF53720">
    <property type="entry name" value="ALDH-like"/>
    <property type="match status" value="1"/>
</dbReference>
<evidence type="ECO:0000256" key="2">
    <source>
        <dbReference type="ARBA" id="ARBA00023002"/>
    </source>
</evidence>
<evidence type="ECO:0000256" key="1">
    <source>
        <dbReference type="ARBA" id="ARBA00009986"/>
    </source>
</evidence>
<comment type="caution">
    <text evidence="6">The sequence shown here is derived from an EMBL/GenBank/DDBJ whole genome shotgun (WGS) entry which is preliminary data.</text>
</comment>
<dbReference type="InterPro" id="IPR029510">
    <property type="entry name" value="Ald_DH_CS_GLU"/>
</dbReference>
<accession>A0A1S8CN74</accession>
<feature type="active site" evidence="3">
    <location>
        <position position="272"/>
    </location>
</feature>
<protein>
    <submittedName>
        <fullName evidence="6">NAD-dependent phenylacetaldehyde dehydrogenase</fullName>
    </submittedName>
</protein>
<evidence type="ECO:0000259" key="5">
    <source>
        <dbReference type="Pfam" id="PF00171"/>
    </source>
</evidence>
<dbReference type="FunFam" id="3.40.605.10:FF:000007">
    <property type="entry name" value="NAD/NADP-dependent betaine aldehyde dehydrogenase"/>
    <property type="match status" value="1"/>
</dbReference>
<dbReference type="Proteomes" id="UP000216021">
    <property type="component" value="Unassembled WGS sequence"/>
</dbReference>
<dbReference type="InterPro" id="IPR016161">
    <property type="entry name" value="Ald_DH/histidinol_DH"/>
</dbReference>
<dbReference type="InterPro" id="IPR016163">
    <property type="entry name" value="Ald_DH_C"/>
</dbReference>
<dbReference type="STRING" id="2034155.BMI79_05085"/>
<dbReference type="RefSeq" id="WP_076941038.1">
    <property type="nucleotide sequence ID" value="NZ_MOXD01000002.1"/>
</dbReference>
<evidence type="ECO:0000313" key="7">
    <source>
        <dbReference type="Proteomes" id="UP000216021"/>
    </source>
</evidence>
<reference evidence="6 7" key="1">
    <citation type="submission" date="2016-11" db="EMBL/GenBank/DDBJ databases">
        <title>Rahnella oryzae sp. nov., isolated from rice root.</title>
        <authorList>
            <person name="Zhang X.-X."/>
            <person name="Zhang J."/>
        </authorList>
    </citation>
    <scope>NUCLEOTIDE SEQUENCE [LARGE SCALE GENOMIC DNA]</scope>
    <source>
        <strain evidence="6 7">J11-6</strain>
    </source>
</reference>
<dbReference type="PANTHER" id="PTHR11699">
    <property type="entry name" value="ALDEHYDE DEHYDROGENASE-RELATED"/>
    <property type="match status" value="1"/>
</dbReference>
<name>A0A1S8CN74_9GAMM</name>
<dbReference type="InterPro" id="IPR016162">
    <property type="entry name" value="Ald_DH_N"/>
</dbReference>
<dbReference type="InterPro" id="IPR015590">
    <property type="entry name" value="Aldehyde_DH_dom"/>
</dbReference>
<dbReference type="InterPro" id="IPR016160">
    <property type="entry name" value="Ald_DH_CS_CYS"/>
</dbReference>
<dbReference type="GO" id="GO:0016620">
    <property type="term" value="F:oxidoreductase activity, acting on the aldehyde or oxo group of donors, NAD or NADP as acceptor"/>
    <property type="evidence" value="ECO:0007669"/>
    <property type="project" value="InterPro"/>
</dbReference>
<dbReference type="OrthoDB" id="9812625at2"/>
<feature type="domain" description="Aldehyde dehydrogenase" evidence="5">
    <location>
        <begin position="28"/>
        <end position="495"/>
    </location>
</feature>
<dbReference type="PROSITE" id="PS00070">
    <property type="entry name" value="ALDEHYDE_DEHYDR_CYS"/>
    <property type="match status" value="1"/>
</dbReference>